<evidence type="ECO:0000313" key="3">
    <source>
        <dbReference type="Proteomes" id="UP001189429"/>
    </source>
</evidence>
<feature type="region of interest" description="Disordered" evidence="1">
    <location>
        <begin position="58"/>
        <end position="83"/>
    </location>
</feature>
<keyword evidence="3" id="KW-1185">Reference proteome</keyword>
<feature type="non-terminal residue" evidence="2">
    <location>
        <position position="83"/>
    </location>
</feature>
<dbReference type="EMBL" id="CAUYUJ010002713">
    <property type="protein sequence ID" value="CAK0802043.1"/>
    <property type="molecule type" value="Genomic_DNA"/>
</dbReference>
<comment type="caution">
    <text evidence="2">The sequence shown here is derived from an EMBL/GenBank/DDBJ whole genome shotgun (WGS) entry which is preliminary data.</text>
</comment>
<gene>
    <name evidence="2" type="ORF">PCOR1329_LOCUS9680</name>
</gene>
<proteinExistence type="predicted"/>
<feature type="non-terminal residue" evidence="2">
    <location>
        <position position="1"/>
    </location>
</feature>
<sequence length="83" mass="8176">AALRALLGAVAAPGGAAGAGAAAERAGGGQVDGARRWLPGVRRRHPTLRQDAVQAARPLSGPVHARGGVRQDMQGPVASGQPA</sequence>
<evidence type="ECO:0000256" key="1">
    <source>
        <dbReference type="SAM" id="MobiDB-lite"/>
    </source>
</evidence>
<evidence type="ECO:0000313" key="2">
    <source>
        <dbReference type="EMBL" id="CAK0802043.1"/>
    </source>
</evidence>
<organism evidence="2 3">
    <name type="scientific">Prorocentrum cordatum</name>
    <dbReference type="NCBI Taxonomy" id="2364126"/>
    <lineage>
        <taxon>Eukaryota</taxon>
        <taxon>Sar</taxon>
        <taxon>Alveolata</taxon>
        <taxon>Dinophyceae</taxon>
        <taxon>Prorocentrales</taxon>
        <taxon>Prorocentraceae</taxon>
        <taxon>Prorocentrum</taxon>
    </lineage>
</organism>
<name>A0ABN9QBQ2_9DINO</name>
<protein>
    <submittedName>
        <fullName evidence="2">Uncharacterized protein</fullName>
    </submittedName>
</protein>
<accession>A0ABN9QBQ2</accession>
<reference evidence="2" key="1">
    <citation type="submission" date="2023-10" db="EMBL/GenBank/DDBJ databases">
        <authorList>
            <person name="Chen Y."/>
            <person name="Shah S."/>
            <person name="Dougan E. K."/>
            <person name="Thang M."/>
            <person name="Chan C."/>
        </authorList>
    </citation>
    <scope>NUCLEOTIDE SEQUENCE [LARGE SCALE GENOMIC DNA]</scope>
</reference>
<dbReference type="Proteomes" id="UP001189429">
    <property type="component" value="Unassembled WGS sequence"/>
</dbReference>